<dbReference type="GO" id="GO:0016020">
    <property type="term" value="C:membrane"/>
    <property type="evidence" value="ECO:0007669"/>
    <property type="project" value="UniProtKB-SubCell"/>
</dbReference>
<name>A0A5C6FCQ2_9BACT</name>
<feature type="transmembrane region" description="Helical" evidence="5">
    <location>
        <begin position="128"/>
        <end position="146"/>
    </location>
</feature>
<feature type="transmembrane region" description="Helical" evidence="5">
    <location>
        <begin position="182"/>
        <end position="199"/>
    </location>
</feature>
<evidence type="ECO:0000256" key="1">
    <source>
        <dbReference type="ARBA" id="ARBA00004141"/>
    </source>
</evidence>
<dbReference type="InterPro" id="IPR007016">
    <property type="entry name" value="O-antigen_ligase-rel_domated"/>
</dbReference>
<proteinExistence type="predicted"/>
<feature type="transmembrane region" description="Helical" evidence="5">
    <location>
        <begin position="392"/>
        <end position="413"/>
    </location>
</feature>
<dbReference type="Pfam" id="PF04932">
    <property type="entry name" value="Wzy_C"/>
    <property type="match status" value="1"/>
</dbReference>
<feature type="transmembrane region" description="Helical" evidence="5">
    <location>
        <begin position="360"/>
        <end position="385"/>
    </location>
</feature>
<feature type="transmembrane region" description="Helical" evidence="5">
    <location>
        <begin position="211"/>
        <end position="227"/>
    </location>
</feature>
<keyword evidence="8" id="KW-1185">Reference proteome</keyword>
<dbReference type="PANTHER" id="PTHR37422">
    <property type="entry name" value="TEICHURONIC ACID BIOSYNTHESIS PROTEIN TUAE"/>
    <property type="match status" value="1"/>
</dbReference>
<feature type="transmembrane region" description="Helical" evidence="5">
    <location>
        <begin position="49"/>
        <end position="66"/>
    </location>
</feature>
<keyword evidence="2 5" id="KW-0812">Transmembrane</keyword>
<comment type="subcellular location">
    <subcellularLocation>
        <location evidence="1">Membrane</location>
        <topology evidence="1">Multi-pass membrane protein</topology>
    </subcellularLocation>
</comment>
<dbReference type="RefSeq" id="WP_146532701.1">
    <property type="nucleotide sequence ID" value="NZ_SJPX01000001.1"/>
</dbReference>
<feature type="transmembrane region" description="Helical" evidence="5">
    <location>
        <begin position="233"/>
        <end position="250"/>
    </location>
</feature>
<dbReference type="InterPro" id="IPR051533">
    <property type="entry name" value="WaaL-like"/>
</dbReference>
<reference evidence="7 8" key="1">
    <citation type="submission" date="2019-02" db="EMBL/GenBank/DDBJ databases">
        <title>Deep-cultivation of Planctomycetes and their phenomic and genomic characterization uncovers novel biology.</title>
        <authorList>
            <person name="Wiegand S."/>
            <person name="Jogler M."/>
            <person name="Boedeker C."/>
            <person name="Pinto D."/>
            <person name="Vollmers J."/>
            <person name="Rivas-Marin E."/>
            <person name="Kohn T."/>
            <person name="Peeters S.H."/>
            <person name="Heuer A."/>
            <person name="Rast P."/>
            <person name="Oberbeckmann S."/>
            <person name="Bunk B."/>
            <person name="Jeske O."/>
            <person name="Meyerdierks A."/>
            <person name="Storesund J.E."/>
            <person name="Kallscheuer N."/>
            <person name="Luecker S."/>
            <person name="Lage O.M."/>
            <person name="Pohl T."/>
            <person name="Merkel B.J."/>
            <person name="Hornburger P."/>
            <person name="Mueller R.-W."/>
            <person name="Bruemmer F."/>
            <person name="Labrenz M."/>
            <person name="Spormann A.M."/>
            <person name="Op Den Camp H."/>
            <person name="Overmann J."/>
            <person name="Amann R."/>
            <person name="Jetten M.S.M."/>
            <person name="Mascher T."/>
            <person name="Medema M.H."/>
            <person name="Devos D.P."/>
            <person name="Kaster A.-K."/>
            <person name="Ovreas L."/>
            <person name="Rohde M."/>
            <person name="Galperin M.Y."/>
            <person name="Jogler C."/>
        </authorList>
    </citation>
    <scope>NUCLEOTIDE SEQUENCE [LARGE SCALE GENOMIC DNA]</scope>
    <source>
        <strain evidence="7 8">Poly59</strain>
    </source>
</reference>
<evidence type="ECO:0000256" key="3">
    <source>
        <dbReference type="ARBA" id="ARBA00022989"/>
    </source>
</evidence>
<feature type="transmembrane region" description="Helical" evidence="5">
    <location>
        <begin position="257"/>
        <end position="275"/>
    </location>
</feature>
<evidence type="ECO:0000256" key="5">
    <source>
        <dbReference type="SAM" id="Phobius"/>
    </source>
</evidence>
<gene>
    <name evidence="7" type="ORF">Poly59_07950</name>
</gene>
<keyword evidence="4 5" id="KW-0472">Membrane</keyword>
<feature type="domain" description="O-antigen ligase-related" evidence="6">
    <location>
        <begin position="220"/>
        <end position="369"/>
    </location>
</feature>
<evidence type="ECO:0000313" key="8">
    <source>
        <dbReference type="Proteomes" id="UP000317977"/>
    </source>
</evidence>
<feature type="transmembrane region" description="Helical" evidence="5">
    <location>
        <begin position="98"/>
        <end position="116"/>
    </location>
</feature>
<dbReference type="EMBL" id="SJPX01000001">
    <property type="protein sequence ID" value="TWU57886.1"/>
    <property type="molecule type" value="Genomic_DNA"/>
</dbReference>
<dbReference type="Proteomes" id="UP000317977">
    <property type="component" value="Unassembled WGS sequence"/>
</dbReference>
<comment type="caution">
    <text evidence="7">The sequence shown here is derived from an EMBL/GenBank/DDBJ whole genome shotgun (WGS) entry which is preliminary data.</text>
</comment>
<sequence length="463" mass="50001">MFFIFAIVIAAVLALAAVTGGPSHAMRVAWLSMLFVPSWLARGVGSMTVDLRMVTVVMVVPIAIFGGRLVRRLNLIDAMVFLFLGIGITSLFQSDSASPTEVAAVLGTLLLPYFFGRILIGSLADLRALVPWACAACIGLSVWSVFESTTKINPINVLAQRTGSFNSESGNRMNLRRAEGPLGHPIYFGMTLAMLFPWAAEGARLARKRRLSPVFLLTPVLCVLGVFGTMSRGPMLALAASAVAALFFYLPLLRLPLIGSALLGGLLMFSIWPTVVEQLESFSGEKAEYVVNIQGKDHAYTGTKHRELLYYVYADAMEQAAWLGHGKWGSKITHEIMLEPHLRAQFRSIDNHYILLQLSWGLLGLGAFLMLGVMVVGGGSLLAIYIDPEDRLLIGGITGSIAAIMLLLLTVWLASDFGFVWLMLVGMLSSAITAWMNRSSSQPAVSPVPIPAAVPLTVSFGPS</sequence>
<keyword evidence="3 5" id="KW-1133">Transmembrane helix</keyword>
<accession>A0A5C6FCQ2</accession>
<organism evidence="7 8">
    <name type="scientific">Rubripirellula reticaptiva</name>
    <dbReference type="NCBI Taxonomy" id="2528013"/>
    <lineage>
        <taxon>Bacteria</taxon>
        <taxon>Pseudomonadati</taxon>
        <taxon>Planctomycetota</taxon>
        <taxon>Planctomycetia</taxon>
        <taxon>Pirellulales</taxon>
        <taxon>Pirellulaceae</taxon>
        <taxon>Rubripirellula</taxon>
    </lineage>
</organism>
<dbReference type="OrthoDB" id="283956at2"/>
<dbReference type="PANTHER" id="PTHR37422:SF13">
    <property type="entry name" value="LIPOPOLYSACCHARIDE BIOSYNTHESIS PROTEIN PA4999-RELATED"/>
    <property type="match status" value="1"/>
</dbReference>
<evidence type="ECO:0000313" key="7">
    <source>
        <dbReference type="EMBL" id="TWU57886.1"/>
    </source>
</evidence>
<evidence type="ECO:0000259" key="6">
    <source>
        <dbReference type="Pfam" id="PF04932"/>
    </source>
</evidence>
<feature type="transmembrane region" description="Helical" evidence="5">
    <location>
        <begin position="419"/>
        <end position="436"/>
    </location>
</feature>
<dbReference type="AlphaFoldDB" id="A0A5C6FCQ2"/>
<feature type="transmembrane region" description="Helical" evidence="5">
    <location>
        <begin position="73"/>
        <end position="92"/>
    </location>
</feature>
<evidence type="ECO:0000256" key="4">
    <source>
        <dbReference type="ARBA" id="ARBA00023136"/>
    </source>
</evidence>
<protein>
    <recommendedName>
        <fullName evidence="6">O-antigen ligase-related domain-containing protein</fullName>
    </recommendedName>
</protein>
<evidence type="ECO:0000256" key="2">
    <source>
        <dbReference type="ARBA" id="ARBA00022692"/>
    </source>
</evidence>